<evidence type="ECO:0000313" key="2">
    <source>
        <dbReference type="EMBL" id="RQH46411.1"/>
    </source>
</evidence>
<evidence type="ECO:0000313" key="3">
    <source>
        <dbReference type="Proteomes" id="UP000269154"/>
    </source>
</evidence>
<dbReference type="Pfam" id="PF08670">
    <property type="entry name" value="MEKHLA"/>
    <property type="match status" value="1"/>
</dbReference>
<dbReference type="PANTHER" id="PTHR45950">
    <property type="entry name" value="HOMEOBOX-LEUCINE ZIPPER PROTEIN ATHB-14"/>
    <property type="match status" value="1"/>
</dbReference>
<dbReference type="InterPro" id="IPR044830">
    <property type="entry name" value="HD-Zip_III"/>
</dbReference>
<dbReference type="GO" id="GO:0003700">
    <property type="term" value="F:DNA-binding transcription factor activity"/>
    <property type="evidence" value="ECO:0007669"/>
    <property type="project" value="InterPro"/>
</dbReference>
<accession>A0A3N6PXI2</accession>
<reference evidence="2 3" key="1">
    <citation type="journal article" date="2018" name="ACS Chem. Biol.">
        <title>Ketoreductase domain dysfunction expands chemodiversity: malyngamide biosynthesis in the cyanobacterium Okeania hirsuta.</title>
        <authorList>
            <person name="Moss N.A."/>
            <person name="Leao T."/>
            <person name="Rankin M."/>
            <person name="McCullough T.M."/>
            <person name="Qu P."/>
            <person name="Korobeynikov A."/>
            <person name="Smith J.L."/>
            <person name="Gerwick L."/>
            <person name="Gerwick W.H."/>
        </authorList>
    </citation>
    <scope>NUCLEOTIDE SEQUENCE [LARGE SCALE GENOMIC DNA]</scope>
    <source>
        <strain evidence="2 3">PAB10Feb10-1</strain>
    </source>
</reference>
<organism evidence="2 3">
    <name type="scientific">Okeania hirsuta</name>
    <dbReference type="NCBI Taxonomy" id="1458930"/>
    <lineage>
        <taxon>Bacteria</taxon>
        <taxon>Bacillati</taxon>
        <taxon>Cyanobacteriota</taxon>
        <taxon>Cyanophyceae</taxon>
        <taxon>Oscillatoriophycideae</taxon>
        <taxon>Oscillatoriales</taxon>
        <taxon>Microcoleaceae</taxon>
        <taxon>Okeania</taxon>
    </lineage>
</organism>
<dbReference type="OrthoDB" id="9794448at2"/>
<protein>
    <submittedName>
        <fullName evidence="2">MEKHLA domain-containing protein</fullName>
    </submittedName>
</protein>
<dbReference type="PANTHER" id="PTHR45950:SF7">
    <property type="entry name" value="HOMEOBOX-LEUCINE ZIPPER PROTEIN ATHB-14"/>
    <property type="match status" value="1"/>
</dbReference>
<dbReference type="RefSeq" id="WP_124154549.1">
    <property type="nucleotide sequence ID" value="NZ_CAWOLW010000335.1"/>
</dbReference>
<gene>
    <name evidence="2" type="ORF">D5R40_09615</name>
</gene>
<dbReference type="EMBL" id="RCBY01000040">
    <property type="protein sequence ID" value="RQH46411.1"/>
    <property type="molecule type" value="Genomic_DNA"/>
</dbReference>
<dbReference type="Proteomes" id="UP000269154">
    <property type="component" value="Unassembled WGS sequence"/>
</dbReference>
<name>A0A3N6PXI2_9CYAN</name>
<evidence type="ECO:0000259" key="1">
    <source>
        <dbReference type="Pfam" id="PF08670"/>
    </source>
</evidence>
<keyword evidence="3" id="KW-1185">Reference proteome</keyword>
<sequence>MTENILYPWKQETIIRHTQRLLWSYKYWTGQTLLDIDGTPEAIAQALWEASFVVASGGMEENPILNYGNQQALDLWEMSWEQFTHTPSRETAQPVERKERELLLTQAQTQGYISDYRGVRISSKGKQFWISNAVIWNLLDENQQQCGQAATFKEWEYIQ</sequence>
<comment type="caution">
    <text evidence="2">The sequence shown here is derived from an EMBL/GenBank/DDBJ whole genome shotgun (WGS) entry which is preliminary data.</text>
</comment>
<feature type="domain" description="MEKHLA" evidence="1">
    <location>
        <begin position="16"/>
        <end position="156"/>
    </location>
</feature>
<dbReference type="InterPro" id="IPR013978">
    <property type="entry name" value="MEKHLA"/>
</dbReference>
<proteinExistence type="predicted"/>
<dbReference type="AlphaFoldDB" id="A0A3N6PXI2"/>